<name>A0A9P7SJA6_9HYPO</name>
<evidence type="ECO:0000256" key="1">
    <source>
        <dbReference type="SAM" id="MobiDB-lite"/>
    </source>
</evidence>
<comment type="caution">
    <text evidence="2">The sequence shown here is derived from an EMBL/GenBank/DDBJ whole genome shotgun (WGS) entry which is preliminary data.</text>
</comment>
<feature type="region of interest" description="Disordered" evidence="1">
    <location>
        <begin position="655"/>
        <end position="725"/>
    </location>
</feature>
<sequence>MTTWTRPRSCSQLQNVRSNRYAGDLHDTMLLGERSRAREAGDDVAALVDFLRNHPPPPDNFMSIPFEDKEDEGRGRWSKIKDIAKRSKSMPREPQQIRLPDSAVAGMTTDGHRHIAISIPWEAAPFGQDMRSQYPVFTLDRPPEDTPTRKDLVRTYKNEKGVVTVLRPVSEALEATDRPATTSKPPRRPRPNSHGHYPPPLPPHKPTSSAGRKVPHDYIGALPTSFDTSLLDDSSAPWHISQHTLRRSLSSRDETETQRNQQHRLSIQPSIYSTRVLSTASRSRSRNGRSMPSMHVALQYTEPPPKTASPEHEDASMCPRTPASPRSRKAAVQDKKRRDLEAMRHAKLPDFPRTEKLAVEAVHPQAPTRPAPSPPGIRDKGGEITGESMSGPRLTLSNLMVVMNMEPMPETELEPPAQRSQETRGWDGSVPELEERLASLMAVDTQLQQHSVPLMNLDTQKLQVQKDLPDLPVPLMTVNKPSPLTPPTSAHGSPPQKHSTSNQIPLPQPHEWSTIQGQEQRARETMFSDKPATQISTSGDVPHEHDTPPTPQADKEVLQVYETFREHRLRDMERRLCRLEQNGDMWLQALVPVLQNMDRRSLDTGPGCLDQDKLVKPLGGHVRDWAPEGGVRGTARVGLQPGCLFRSSSVSQCGHGEQREKFTGKGDEDEAWSGGVGGRGDASGLDTIEPLMRELAGGGREGGGIWRRNTTRGGVRDGEWEMSGR</sequence>
<dbReference type="AlphaFoldDB" id="A0A9P7SJA6"/>
<feature type="region of interest" description="Disordered" evidence="1">
    <location>
        <begin position="409"/>
        <end position="428"/>
    </location>
</feature>
<evidence type="ECO:0000313" key="2">
    <source>
        <dbReference type="EMBL" id="KAG5942837.1"/>
    </source>
</evidence>
<dbReference type="EMBL" id="SRPO01000075">
    <property type="protein sequence ID" value="KAG5942837.1"/>
    <property type="molecule type" value="Genomic_DNA"/>
</dbReference>
<evidence type="ECO:0000313" key="3">
    <source>
        <dbReference type="Proteomes" id="UP000706124"/>
    </source>
</evidence>
<reference evidence="2 3" key="1">
    <citation type="journal article" date="2020" name="bioRxiv">
        <title>Whole genome comparisons of ergot fungi reveals the divergence and evolution of species within the genus Claviceps are the result of varying mechanisms driving genome evolution and host range expansion.</title>
        <authorList>
            <person name="Wyka S.A."/>
            <person name="Mondo S.J."/>
            <person name="Liu M."/>
            <person name="Dettman J."/>
            <person name="Nalam V."/>
            <person name="Broders K.D."/>
        </authorList>
    </citation>
    <scope>NUCLEOTIDE SEQUENCE [LARGE SCALE GENOMIC DNA]</scope>
    <source>
        <strain evidence="2 3">CCC 1485</strain>
    </source>
</reference>
<feature type="region of interest" description="Disordered" evidence="1">
    <location>
        <begin position="475"/>
        <end position="552"/>
    </location>
</feature>
<proteinExistence type="predicted"/>
<feature type="region of interest" description="Disordered" evidence="1">
    <location>
        <begin position="167"/>
        <end position="218"/>
    </location>
</feature>
<dbReference type="Proteomes" id="UP000706124">
    <property type="component" value="Unassembled WGS sequence"/>
</dbReference>
<gene>
    <name evidence="2" type="ORF">E4U60_007081</name>
</gene>
<accession>A0A9P7SJA6</accession>
<organism evidence="2 3">
    <name type="scientific">Claviceps pazoutovae</name>
    <dbReference type="NCBI Taxonomy" id="1649127"/>
    <lineage>
        <taxon>Eukaryota</taxon>
        <taxon>Fungi</taxon>
        <taxon>Dikarya</taxon>
        <taxon>Ascomycota</taxon>
        <taxon>Pezizomycotina</taxon>
        <taxon>Sordariomycetes</taxon>
        <taxon>Hypocreomycetidae</taxon>
        <taxon>Hypocreales</taxon>
        <taxon>Clavicipitaceae</taxon>
        <taxon>Claviceps</taxon>
    </lineage>
</organism>
<keyword evidence="3" id="KW-1185">Reference proteome</keyword>
<feature type="compositionally biased region" description="Polar residues" evidence="1">
    <location>
        <begin position="258"/>
        <end position="282"/>
    </location>
</feature>
<protein>
    <submittedName>
        <fullName evidence="2">Uncharacterized protein</fullName>
    </submittedName>
</protein>
<feature type="compositionally biased region" description="Basic and acidic residues" evidence="1">
    <location>
        <begin position="714"/>
        <end position="725"/>
    </location>
</feature>
<feature type="region of interest" description="Disordered" evidence="1">
    <location>
        <begin position="243"/>
        <end position="338"/>
    </location>
</feature>
<feature type="compositionally biased region" description="Basic and acidic residues" evidence="1">
    <location>
        <begin position="656"/>
        <end position="666"/>
    </location>
</feature>
<feature type="compositionally biased region" description="Polar residues" evidence="1">
    <location>
        <begin position="479"/>
        <end position="519"/>
    </location>
</feature>
<dbReference type="OrthoDB" id="5417386at2759"/>
<feature type="compositionally biased region" description="Gly residues" evidence="1">
    <location>
        <begin position="696"/>
        <end position="705"/>
    </location>
</feature>
<feature type="region of interest" description="Disordered" evidence="1">
    <location>
        <begin position="362"/>
        <end position="393"/>
    </location>
</feature>
<feature type="compositionally biased region" description="Basic and acidic residues" evidence="1">
    <location>
        <begin position="541"/>
        <end position="552"/>
    </location>
</feature>